<dbReference type="SUPFAM" id="SSF53067">
    <property type="entry name" value="Actin-like ATPase domain"/>
    <property type="match status" value="2"/>
</dbReference>
<dbReference type="PANTHER" id="PTHR14187">
    <property type="entry name" value="ALPHA KINASE/ELONGATION FACTOR 2 KINASE"/>
    <property type="match status" value="1"/>
</dbReference>
<dbReference type="Gene3D" id="3.30.420.40">
    <property type="match status" value="1"/>
</dbReference>
<accession>A0ABR4D152</accession>
<dbReference type="EMBL" id="JAZHXI010000001">
    <property type="protein sequence ID" value="KAL2075815.1"/>
    <property type="molecule type" value="Genomic_DNA"/>
</dbReference>
<evidence type="ECO:0008006" key="3">
    <source>
        <dbReference type="Google" id="ProtNLM"/>
    </source>
</evidence>
<sequence>MDKLPMKILIAVDFGTTFTGVAYVNTRAHHNLKPITNWEGAVQTGEKVPTVLKYDGRDYRWGFQVQPEEEGKCEWFKLSLYDKIEENDLTRRYPIVLPDVDKPDSEKMVIDYLTSIREHVEQYLSDTLRTAWTTTPREWIITVPAVWPDKSKAKTLEFTKKAGMEPSGRTQIVAEPEAAGIYALENMRNVDLTDGDTFVVCDAGGGYVKFFICPLPLFANVSMFHRTVDLVSYTVTSLSTPAVREAAPGSGGLCGGSFLNRIFSDYLDNKFALYTPWTSQAQYKLNAMATFENRTKRIFTGKETKPLLIPVTGLSNNVERGIRQGQLAIPVEDMKMIIFEPVMKEIIKLVKAQIRATVGKQVKSILLAGGFGANKYLCSRLQAAVRTMNGNIKVWYIEHGNTAIVLGALYRGLSKVAEEAKDDSLPYMRLDSRIARQYYGVLKYIEFDPQNSDHEINRREEDPRTGGYRLSIIDWFIKKGDTIRDSKPKKLEYSVYKAVEYGSLEPYDIEIMVYKSQDGSKPPLYMIEGKKLFSKVHDNFVYAVIDPRLKVLVKLRAHLDKIPRADLGTVLGKNEKTYYSADYDIDMALHSASISFTLVHAGDPYAAVEAEFM</sequence>
<dbReference type="InterPro" id="IPR043129">
    <property type="entry name" value="ATPase_NBD"/>
</dbReference>
<evidence type="ECO:0000313" key="1">
    <source>
        <dbReference type="EMBL" id="KAL2075815.1"/>
    </source>
</evidence>
<dbReference type="CDD" id="cd10170">
    <property type="entry name" value="ASKHA_NBD_HSP70"/>
    <property type="match status" value="1"/>
</dbReference>
<proteinExistence type="predicted"/>
<comment type="caution">
    <text evidence="1">The sequence shown here is derived from an EMBL/GenBank/DDBJ whole genome shotgun (WGS) entry which is preliminary data.</text>
</comment>
<keyword evidence="2" id="KW-1185">Reference proteome</keyword>
<protein>
    <recommendedName>
        <fullName evidence="3">Actin-like ATPase domain-containing protein</fullName>
    </recommendedName>
</protein>
<dbReference type="PANTHER" id="PTHR14187:SF82">
    <property type="entry name" value="FAMILY CHAPERONE, PUTATIVE (AFU_ORTHOLOGUE AFUA_7G08575)-RELATED"/>
    <property type="match status" value="1"/>
</dbReference>
<name>A0ABR4D152_9HELO</name>
<dbReference type="Proteomes" id="UP001595075">
    <property type="component" value="Unassembled WGS sequence"/>
</dbReference>
<organism evidence="1 2">
    <name type="scientific">Oculimacula yallundae</name>
    <dbReference type="NCBI Taxonomy" id="86028"/>
    <lineage>
        <taxon>Eukaryota</taxon>
        <taxon>Fungi</taxon>
        <taxon>Dikarya</taxon>
        <taxon>Ascomycota</taxon>
        <taxon>Pezizomycotina</taxon>
        <taxon>Leotiomycetes</taxon>
        <taxon>Helotiales</taxon>
        <taxon>Ploettnerulaceae</taxon>
        <taxon>Oculimacula</taxon>
    </lineage>
</organism>
<reference evidence="1 2" key="1">
    <citation type="journal article" date="2024" name="Commun. Biol.">
        <title>Comparative genomic analysis of thermophilic fungi reveals convergent evolutionary adaptations and gene losses.</title>
        <authorList>
            <person name="Steindorff A.S."/>
            <person name="Aguilar-Pontes M.V."/>
            <person name="Robinson A.J."/>
            <person name="Andreopoulos B."/>
            <person name="LaButti K."/>
            <person name="Kuo A."/>
            <person name="Mondo S."/>
            <person name="Riley R."/>
            <person name="Otillar R."/>
            <person name="Haridas S."/>
            <person name="Lipzen A."/>
            <person name="Grimwood J."/>
            <person name="Schmutz J."/>
            <person name="Clum A."/>
            <person name="Reid I.D."/>
            <person name="Moisan M.C."/>
            <person name="Butler G."/>
            <person name="Nguyen T.T.M."/>
            <person name="Dewar K."/>
            <person name="Conant G."/>
            <person name="Drula E."/>
            <person name="Henrissat B."/>
            <person name="Hansel C."/>
            <person name="Singer S."/>
            <person name="Hutchinson M.I."/>
            <person name="de Vries R.P."/>
            <person name="Natvig D.O."/>
            <person name="Powell A.J."/>
            <person name="Tsang A."/>
            <person name="Grigoriev I.V."/>
        </authorList>
    </citation>
    <scope>NUCLEOTIDE SEQUENCE [LARGE SCALE GENOMIC DNA]</scope>
    <source>
        <strain evidence="1 2">CBS 494.80</strain>
    </source>
</reference>
<gene>
    <name evidence="1" type="ORF">VTL71DRAFT_758</name>
</gene>
<evidence type="ECO:0000313" key="2">
    <source>
        <dbReference type="Proteomes" id="UP001595075"/>
    </source>
</evidence>